<dbReference type="InterPro" id="IPR010994">
    <property type="entry name" value="RuvA_2-like"/>
</dbReference>
<protein>
    <submittedName>
        <fullName evidence="3">ComEA family DNA-binding protein</fullName>
    </submittedName>
</protein>
<dbReference type="InterPro" id="IPR051675">
    <property type="entry name" value="Endo/Exo/Phosphatase_dom_1"/>
</dbReference>
<feature type="domain" description="Helix-hairpin-helix DNA-binding motif class 1" evidence="2">
    <location>
        <begin position="267"/>
        <end position="286"/>
    </location>
</feature>
<reference evidence="4" key="1">
    <citation type="journal article" date="2019" name="Int. J. Syst. Evol. Microbiol.">
        <title>The Global Catalogue of Microorganisms (GCM) 10K type strain sequencing project: providing services to taxonomists for standard genome sequencing and annotation.</title>
        <authorList>
            <consortium name="The Broad Institute Genomics Platform"/>
            <consortium name="The Broad Institute Genome Sequencing Center for Infectious Disease"/>
            <person name="Wu L."/>
            <person name="Ma J."/>
        </authorList>
    </citation>
    <scope>NUCLEOTIDE SEQUENCE [LARGE SCALE GENOMIC DNA]</scope>
    <source>
        <strain evidence="4">JCM 9373</strain>
    </source>
</reference>
<dbReference type="Pfam" id="PF12836">
    <property type="entry name" value="HHH_3"/>
    <property type="match status" value="1"/>
</dbReference>
<evidence type="ECO:0000259" key="2">
    <source>
        <dbReference type="SMART" id="SM00278"/>
    </source>
</evidence>
<comment type="caution">
    <text evidence="3">The sequence shown here is derived from an EMBL/GenBank/DDBJ whole genome shotgun (WGS) entry which is preliminary data.</text>
</comment>
<accession>A0ABP6NM99</accession>
<dbReference type="InterPro" id="IPR003583">
    <property type="entry name" value="Hlx-hairpin-Hlx_DNA-bd_motif"/>
</dbReference>
<feature type="domain" description="Helix-hairpin-helix DNA-binding motif class 1" evidence="2">
    <location>
        <begin position="297"/>
        <end position="316"/>
    </location>
</feature>
<feature type="region of interest" description="Disordered" evidence="1">
    <location>
        <begin position="14"/>
        <end position="85"/>
    </location>
</feature>
<name>A0ABP6NM99_9ACTN</name>
<dbReference type="Proteomes" id="UP001500320">
    <property type="component" value="Unassembled WGS sequence"/>
</dbReference>
<dbReference type="Gene3D" id="1.10.150.320">
    <property type="entry name" value="Photosystem II 12 kDa extrinsic protein"/>
    <property type="match status" value="1"/>
</dbReference>
<feature type="region of interest" description="Disordered" evidence="1">
    <location>
        <begin position="133"/>
        <end position="162"/>
    </location>
</feature>
<dbReference type="PANTHER" id="PTHR21180">
    <property type="entry name" value="ENDONUCLEASE/EXONUCLEASE/PHOSPHATASE FAMILY DOMAIN-CONTAINING PROTEIN 1"/>
    <property type="match status" value="1"/>
</dbReference>
<evidence type="ECO:0000313" key="3">
    <source>
        <dbReference type="EMBL" id="GAA3151219.1"/>
    </source>
</evidence>
<sequence length="319" mass="31542">MRADELTERFRAESRLRTLGTSGVPGAFGSPGSPGTGVSETPGAPGTGASRINGISGAPADPAPPTGEAPTGPAEGRRGAVPVPPSFDALRTAVAARGPEFDPGRPGVRVLLLAALAAVIAGGVYAWRSQPEAEPLAPPAPVSGPSLTEAAAPGPRPSAATGVTEATGAAGAAGVTVHVTGKVRRPGVFTLPGGSRVTDAVQAAGGVRKGASSGPLNLARRLVDGEQIVIGAPPGGPAGAGPAGAAAPPAPADPAATLIDLNTATPEQLEQLPGVGEVLARRITEYRDGHGGFRSVGQLREVSGIGEKKYAEMKDRVRV</sequence>
<gene>
    <name evidence="3" type="ORF">GCM10010466_47930</name>
</gene>
<dbReference type="Pfam" id="PF10531">
    <property type="entry name" value="SLBB"/>
    <property type="match status" value="1"/>
</dbReference>
<dbReference type="EMBL" id="BAAAUT010000041">
    <property type="protein sequence ID" value="GAA3151219.1"/>
    <property type="molecule type" value="Genomic_DNA"/>
</dbReference>
<evidence type="ECO:0000313" key="4">
    <source>
        <dbReference type="Proteomes" id="UP001500320"/>
    </source>
</evidence>
<dbReference type="GO" id="GO:0003677">
    <property type="term" value="F:DNA binding"/>
    <property type="evidence" value="ECO:0007669"/>
    <property type="project" value="UniProtKB-KW"/>
</dbReference>
<dbReference type="Gene3D" id="3.10.560.10">
    <property type="entry name" value="Outer membrane lipoprotein wza domain like"/>
    <property type="match status" value="1"/>
</dbReference>
<organism evidence="3 4">
    <name type="scientific">Planomonospora alba</name>
    <dbReference type="NCBI Taxonomy" id="161354"/>
    <lineage>
        <taxon>Bacteria</taxon>
        <taxon>Bacillati</taxon>
        <taxon>Actinomycetota</taxon>
        <taxon>Actinomycetes</taxon>
        <taxon>Streptosporangiales</taxon>
        <taxon>Streptosporangiaceae</taxon>
        <taxon>Planomonospora</taxon>
    </lineage>
</organism>
<dbReference type="SUPFAM" id="SSF47781">
    <property type="entry name" value="RuvA domain 2-like"/>
    <property type="match status" value="1"/>
</dbReference>
<proteinExistence type="predicted"/>
<dbReference type="PANTHER" id="PTHR21180:SF32">
    <property type="entry name" value="ENDONUCLEASE_EXONUCLEASE_PHOSPHATASE FAMILY DOMAIN-CONTAINING PROTEIN 1"/>
    <property type="match status" value="1"/>
</dbReference>
<evidence type="ECO:0000256" key="1">
    <source>
        <dbReference type="SAM" id="MobiDB-lite"/>
    </source>
</evidence>
<dbReference type="InterPro" id="IPR019554">
    <property type="entry name" value="Soluble_ligand-bd"/>
</dbReference>
<dbReference type="SMART" id="SM00278">
    <property type="entry name" value="HhH1"/>
    <property type="match status" value="2"/>
</dbReference>
<keyword evidence="4" id="KW-1185">Reference proteome</keyword>
<keyword evidence="3" id="KW-0238">DNA-binding</keyword>